<dbReference type="RefSeq" id="WP_079687799.1">
    <property type="nucleotide sequence ID" value="NZ_FUZU01000002.1"/>
</dbReference>
<keyword evidence="4" id="KW-1185">Reference proteome</keyword>
<dbReference type="OrthoDB" id="1000417at2"/>
<sequence>MLSTLLTQEAQQFIHQHANDDERELVLKYKEIHGVPSAQIADQISGRRKAKDKLPVFYTTPNIIYPPGANLEQSSSEITAIYKTEIVKEEAVALGILVDLTGGFGIDTYFLSRIFNRVEYIEPNAALLAIARHNHTQLQATNIQYHSKTSEEYIKELKHTDLIFIDPSRRIKGQKVFKLSDCEPDVTVLYDEIFRKTDHLLIKTSPLLDIQQGLRELKTVKKVYIVSVANECKELLFLCSRSYTGEPEIEAVNILTNRTDKFSFTFAQERAVEVVYNSPMEYIYEPNASLLKAGAFKVVALRHNLFKIHPSTHLYTDSHYIQDFPGRIFKVEALIKSDRKIIQSYFPDGKANVITRNYPLSTEELKKKTGLKDGGLKFLIGFSGKNEKFLAVAERAIS</sequence>
<dbReference type="InterPro" id="IPR054168">
    <property type="entry name" value="PG_1098_Fer"/>
</dbReference>
<protein>
    <submittedName>
        <fullName evidence="3">Uncharacterized protein</fullName>
    </submittedName>
</protein>
<evidence type="ECO:0000259" key="2">
    <source>
        <dbReference type="Pfam" id="PF22013"/>
    </source>
</evidence>
<name>A0A1T5LHR5_9BACT</name>
<dbReference type="Gene3D" id="3.40.50.150">
    <property type="entry name" value="Vaccinia Virus protein VP39"/>
    <property type="match status" value="1"/>
</dbReference>
<evidence type="ECO:0000259" key="1">
    <source>
        <dbReference type="Pfam" id="PF18096"/>
    </source>
</evidence>
<accession>A0A1T5LHR5</accession>
<dbReference type="Proteomes" id="UP000190961">
    <property type="component" value="Unassembled WGS sequence"/>
</dbReference>
<dbReference type="InterPro" id="IPR029063">
    <property type="entry name" value="SAM-dependent_MTases_sf"/>
</dbReference>
<organism evidence="3 4">
    <name type="scientific">Ohtaekwangia koreensis</name>
    <dbReference type="NCBI Taxonomy" id="688867"/>
    <lineage>
        <taxon>Bacteria</taxon>
        <taxon>Pseudomonadati</taxon>
        <taxon>Bacteroidota</taxon>
        <taxon>Cytophagia</taxon>
        <taxon>Cytophagales</taxon>
        <taxon>Fulvivirgaceae</taxon>
        <taxon>Ohtaekwangia</taxon>
    </lineage>
</organism>
<evidence type="ECO:0000313" key="4">
    <source>
        <dbReference type="Proteomes" id="UP000190961"/>
    </source>
</evidence>
<evidence type="ECO:0000313" key="3">
    <source>
        <dbReference type="EMBL" id="SKC75520.1"/>
    </source>
</evidence>
<proteinExistence type="predicted"/>
<dbReference type="Pfam" id="PF22013">
    <property type="entry name" value="PG_1098_Fer"/>
    <property type="match status" value="1"/>
</dbReference>
<dbReference type="Pfam" id="PF18096">
    <property type="entry name" value="Thump_like"/>
    <property type="match status" value="1"/>
</dbReference>
<dbReference type="SUPFAM" id="SSF53335">
    <property type="entry name" value="S-adenosyl-L-methionine-dependent methyltransferases"/>
    <property type="match status" value="1"/>
</dbReference>
<dbReference type="EMBL" id="FUZU01000002">
    <property type="protein sequence ID" value="SKC75520.1"/>
    <property type="molecule type" value="Genomic_DNA"/>
</dbReference>
<feature type="domain" description="PG-1098 ferredoxin-like" evidence="2">
    <location>
        <begin position="282"/>
        <end position="325"/>
    </location>
</feature>
<dbReference type="STRING" id="688867.SAMN05660236_3260"/>
<dbReference type="InterPro" id="IPR041497">
    <property type="entry name" value="Thump-like"/>
</dbReference>
<dbReference type="AlphaFoldDB" id="A0A1T5LHR5"/>
<gene>
    <name evidence="3" type="ORF">SAMN05660236_3260</name>
</gene>
<dbReference type="Gene3D" id="1.10.10.1110">
    <property type="entry name" value="Methyltransferase PG1098, N-terminal domain"/>
    <property type="match status" value="1"/>
</dbReference>
<reference evidence="3 4" key="1">
    <citation type="submission" date="2017-02" db="EMBL/GenBank/DDBJ databases">
        <authorList>
            <person name="Peterson S.W."/>
        </authorList>
    </citation>
    <scope>NUCLEOTIDE SEQUENCE [LARGE SCALE GENOMIC DNA]</scope>
    <source>
        <strain evidence="3 4">DSM 25262</strain>
    </source>
</reference>
<feature type="domain" description="THUMP-like" evidence="1">
    <location>
        <begin position="326"/>
        <end position="394"/>
    </location>
</feature>